<proteinExistence type="predicted"/>
<keyword evidence="2" id="KW-1185">Reference proteome</keyword>
<accession>A0A8X6QLY3</accession>
<feature type="non-terminal residue" evidence="1">
    <location>
        <position position="1"/>
    </location>
</feature>
<protein>
    <submittedName>
        <fullName evidence="1">Uncharacterized protein</fullName>
    </submittedName>
</protein>
<gene>
    <name evidence="1" type="primary">AVEN_268686_1</name>
    <name evidence="1" type="ORF">NPIL_555081</name>
</gene>
<organism evidence="1 2">
    <name type="scientific">Nephila pilipes</name>
    <name type="common">Giant wood spider</name>
    <name type="synonym">Nephila maculata</name>
    <dbReference type="NCBI Taxonomy" id="299642"/>
    <lineage>
        <taxon>Eukaryota</taxon>
        <taxon>Metazoa</taxon>
        <taxon>Ecdysozoa</taxon>
        <taxon>Arthropoda</taxon>
        <taxon>Chelicerata</taxon>
        <taxon>Arachnida</taxon>
        <taxon>Araneae</taxon>
        <taxon>Araneomorphae</taxon>
        <taxon>Entelegynae</taxon>
        <taxon>Araneoidea</taxon>
        <taxon>Nephilidae</taxon>
        <taxon>Nephila</taxon>
    </lineage>
</organism>
<evidence type="ECO:0000313" key="1">
    <source>
        <dbReference type="EMBL" id="GFU32245.1"/>
    </source>
</evidence>
<sequence length="166" mass="19678">DSIEIEESLYYFIASIQEYETFFPWTVQRILLSIHSPFVPIDPFKEGVNLETNHDYFVYIQMGEEHLLESPYSTNCMDYEEIWKTNNKTGPRSQEMCKEGCWWNYFKSYGFYHGKLTMLEQPREKCNIASFDDILLEDQWLPSKLLLALPKKEGHPYAKEGKNLPL</sequence>
<evidence type="ECO:0000313" key="2">
    <source>
        <dbReference type="Proteomes" id="UP000887013"/>
    </source>
</evidence>
<comment type="caution">
    <text evidence="1">The sequence shown here is derived from an EMBL/GenBank/DDBJ whole genome shotgun (WGS) entry which is preliminary data.</text>
</comment>
<reference evidence="1" key="1">
    <citation type="submission" date="2020-08" db="EMBL/GenBank/DDBJ databases">
        <title>Multicomponent nature underlies the extraordinary mechanical properties of spider dragline silk.</title>
        <authorList>
            <person name="Kono N."/>
            <person name="Nakamura H."/>
            <person name="Mori M."/>
            <person name="Yoshida Y."/>
            <person name="Ohtoshi R."/>
            <person name="Malay A.D."/>
            <person name="Moran D.A.P."/>
            <person name="Tomita M."/>
            <person name="Numata K."/>
            <person name="Arakawa K."/>
        </authorList>
    </citation>
    <scope>NUCLEOTIDE SEQUENCE</scope>
</reference>
<dbReference type="AlphaFoldDB" id="A0A8X6QLY3"/>
<dbReference type="OrthoDB" id="6437007at2759"/>
<dbReference type="Proteomes" id="UP000887013">
    <property type="component" value="Unassembled WGS sequence"/>
</dbReference>
<dbReference type="EMBL" id="BMAW01033867">
    <property type="protein sequence ID" value="GFU32245.1"/>
    <property type="molecule type" value="Genomic_DNA"/>
</dbReference>
<name>A0A8X6QLY3_NEPPI</name>